<dbReference type="EMBL" id="BATJ01000020">
    <property type="protein sequence ID" value="GAD68822.1"/>
    <property type="molecule type" value="Genomic_DNA"/>
</dbReference>
<dbReference type="PANTHER" id="PTHR33990">
    <property type="entry name" value="PROTEIN YJDN-RELATED"/>
    <property type="match status" value="1"/>
</dbReference>
<gene>
    <name evidence="2" type="primary">phnB</name>
    <name evidence="2" type="ORF">VPR01S_20_00020</name>
</gene>
<dbReference type="Proteomes" id="UP000016570">
    <property type="component" value="Unassembled WGS sequence"/>
</dbReference>
<reference evidence="2 3" key="1">
    <citation type="submission" date="2013-09" db="EMBL/GenBank/DDBJ databases">
        <title>Whole genome shotgun sequence of Vibrio proteolyticus NBRC 13287.</title>
        <authorList>
            <person name="Isaki S."/>
            <person name="Hosoyama A."/>
            <person name="Numata M."/>
            <person name="Hashimoto M."/>
            <person name="Hosoyama Y."/>
            <person name="Tsuchikane K."/>
            <person name="Noguchi M."/>
            <person name="Hirakata S."/>
            <person name="Ichikawa N."/>
            <person name="Ohji S."/>
            <person name="Yamazoe A."/>
            <person name="Fujita N."/>
        </authorList>
    </citation>
    <scope>NUCLEOTIDE SEQUENCE [LARGE SCALE GENOMIC DNA]</scope>
    <source>
        <strain evidence="2 3">NBRC 13287</strain>
    </source>
</reference>
<dbReference type="InterPro" id="IPR029068">
    <property type="entry name" value="Glyas_Bleomycin-R_OHBP_Dase"/>
</dbReference>
<dbReference type="SUPFAM" id="SSF54593">
    <property type="entry name" value="Glyoxalase/Bleomycin resistance protein/Dihydroxybiphenyl dioxygenase"/>
    <property type="match status" value="1"/>
</dbReference>
<dbReference type="InterPro" id="IPR028973">
    <property type="entry name" value="PhnB-like"/>
</dbReference>
<dbReference type="STRING" id="1219065.VPR01S_20_00020"/>
<feature type="domain" description="PhnB-like" evidence="1">
    <location>
        <begin position="4"/>
        <end position="128"/>
    </location>
</feature>
<comment type="caution">
    <text evidence="2">The sequence shown here is derived from an EMBL/GenBank/DDBJ whole genome shotgun (WGS) entry which is preliminary data.</text>
</comment>
<dbReference type="eggNOG" id="COG2764">
    <property type="taxonomic scope" value="Bacteria"/>
</dbReference>
<evidence type="ECO:0000313" key="3">
    <source>
        <dbReference type="Proteomes" id="UP000016570"/>
    </source>
</evidence>
<dbReference type="AlphaFoldDB" id="U3A691"/>
<protein>
    <submittedName>
        <fullName evidence="2">PhnB protein</fullName>
    </submittedName>
</protein>
<dbReference type="RefSeq" id="WP_021706790.1">
    <property type="nucleotide sequence ID" value="NZ_BATJ01000020.1"/>
</dbReference>
<sequence length="135" mass="15277">MLTVTPYLFFAGYCEEALSYYQHCFDGHVVLKKYFRDAPEQIEGVNPDWVMHAEFQAHGMTVMLSDGLAARELGGNNIALSVVIDELSVQEQIFNRLAAEGHVMMPLAESFWGARFGKVEDKFGVRWMLHAGMSR</sequence>
<name>U3A691_VIBPR</name>
<dbReference type="PANTHER" id="PTHR33990:SF1">
    <property type="entry name" value="PROTEIN YJDN"/>
    <property type="match status" value="1"/>
</dbReference>
<keyword evidence="3" id="KW-1185">Reference proteome</keyword>
<organism evidence="2 3">
    <name type="scientific">Vibrio proteolyticus NBRC 13287</name>
    <dbReference type="NCBI Taxonomy" id="1219065"/>
    <lineage>
        <taxon>Bacteria</taxon>
        <taxon>Pseudomonadati</taxon>
        <taxon>Pseudomonadota</taxon>
        <taxon>Gammaproteobacteria</taxon>
        <taxon>Vibrionales</taxon>
        <taxon>Vibrionaceae</taxon>
        <taxon>Vibrio</taxon>
    </lineage>
</organism>
<dbReference type="Gene3D" id="3.10.180.10">
    <property type="entry name" value="2,3-Dihydroxybiphenyl 1,2-Dioxygenase, domain 1"/>
    <property type="match status" value="1"/>
</dbReference>
<dbReference type="CDD" id="cd06588">
    <property type="entry name" value="PhnB_like"/>
    <property type="match status" value="1"/>
</dbReference>
<evidence type="ECO:0000259" key="1">
    <source>
        <dbReference type="Pfam" id="PF06983"/>
    </source>
</evidence>
<dbReference type="Pfam" id="PF06983">
    <property type="entry name" value="3-dmu-9_3-mt"/>
    <property type="match status" value="1"/>
</dbReference>
<accession>U3A691</accession>
<proteinExistence type="predicted"/>
<evidence type="ECO:0000313" key="2">
    <source>
        <dbReference type="EMBL" id="GAD68822.1"/>
    </source>
</evidence>